<dbReference type="EMBL" id="SEKV01000946">
    <property type="protein sequence ID" value="TFY52621.1"/>
    <property type="molecule type" value="Genomic_DNA"/>
</dbReference>
<keyword evidence="1 2" id="KW-0103">Bromodomain</keyword>
<comment type="caution">
    <text evidence="5">The sequence shown here is derived from an EMBL/GenBank/DDBJ whole genome shotgun (WGS) entry which is preliminary data.</text>
</comment>
<dbReference type="Pfam" id="PF00439">
    <property type="entry name" value="Bromodomain"/>
    <property type="match status" value="1"/>
</dbReference>
<sequence length="794" mass="85910">MNGPHHASGSGLKLVIPSLKTVQALKGQKRKKVIGFVQDEPKPKIPRPIKLKPLKEVLARLIVQIKKKDDYAFFLQPVDVSKVPGYADIVKRPMDLGTMTMKVERGRYRSLEEFADDLKLVTTNAKAFNPPGTIYHTEADRVEAWALEHIAKAAGTVIEYETDWNIDVERDDEPEGIDREQGRAADGDKSTSMDVDDTGSVVSAQTPATAQSTKRKGVNAKKPPGALSESLEADGGLPGAKDGLGAFPPGSDWAELMLALKLKGKRYRTKKQRLRMERGGPPYRADGSLDYTELEDAFSVLQFFVPDPPARPLLTPLYPPPADQPPQSAQASTSALPPFPTPVVAPTTPAAVNPSVPSLSSSSTANSKKRKRRHWTIVRNASTRRAKEREEEDEEEPPWKAPRLPSASDFGSFAELQNTLASEGAAANVSDLGSERRLFEAIRTSVEAASLRNQGKQVDRGQLSADDDEDATYWREKGGEAQEYIRDVVYGGVDGHVRTGFLRCTGHALAHYVSQHVLDPLTGGLHGALASAFSALRDSAHGARAPEHVRAQIPLSLKTYPAAERALAALTAKLDMIPLIRVPDELYRVEAHWAGNAYREEKRQREEEAQARGDAAAFLRFAIEQHQEAQAQTQGLTQTVGTEAAKTTGATQEDPEVLRYVLGVVTDTIEGMIKARTEGGAGENKDEAERKGATGGSPQSFGTVPEAVPSAMDADTDVDMEPKDEPPLDPKLQTPPPGPLPSQETQSQPAPSSPPQPDVPPQPARATSPAGAASISPLRRSKVPMRILRCGLSG</sequence>
<feature type="region of interest" description="Disordered" evidence="3">
    <location>
        <begin position="630"/>
        <end position="652"/>
    </location>
</feature>
<evidence type="ECO:0000313" key="5">
    <source>
        <dbReference type="EMBL" id="TFY52621.1"/>
    </source>
</evidence>
<feature type="region of interest" description="Disordered" evidence="3">
    <location>
        <begin position="312"/>
        <end position="405"/>
    </location>
</feature>
<feature type="compositionally biased region" description="Basic and acidic residues" evidence="3">
    <location>
        <begin position="675"/>
        <end position="692"/>
    </location>
</feature>
<feature type="compositionally biased region" description="Low complexity" evidence="3">
    <location>
        <begin position="325"/>
        <end position="336"/>
    </location>
</feature>
<feature type="domain" description="Bromo" evidence="4">
    <location>
        <begin position="66"/>
        <end position="136"/>
    </location>
</feature>
<dbReference type="STRING" id="34475.A0A4Y9XU11"/>
<proteinExistence type="predicted"/>
<feature type="compositionally biased region" description="Basic and acidic residues" evidence="3">
    <location>
        <begin position="176"/>
        <end position="191"/>
    </location>
</feature>
<dbReference type="PANTHER" id="PTHR22881:SF27">
    <property type="entry name" value="BROMODOMAIN CONTAINING 7_9"/>
    <property type="match status" value="1"/>
</dbReference>
<dbReference type="InterPro" id="IPR051831">
    <property type="entry name" value="Bromodomain_contain_prot"/>
</dbReference>
<feature type="region of interest" description="Disordered" evidence="3">
    <location>
        <begin position="675"/>
        <end position="794"/>
    </location>
</feature>
<feature type="region of interest" description="Disordered" evidence="3">
    <location>
        <begin position="167"/>
        <end position="243"/>
    </location>
</feature>
<feature type="compositionally biased region" description="Polar residues" evidence="3">
    <location>
        <begin position="630"/>
        <end position="641"/>
    </location>
</feature>
<dbReference type="CDD" id="cd04369">
    <property type="entry name" value="Bromodomain"/>
    <property type="match status" value="1"/>
</dbReference>
<evidence type="ECO:0000259" key="4">
    <source>
        <dbReference type="PROSITE" id="PS50014"/>
    </source>
</evidence>
<accession>A0A4Y9XU11</accession>
<evidence type="ECO:0000256" key="1">
    <source>
        <dbReference type="ARBA" id="ARBA00023117"/>
    </source>
</evidence>
<evidence type="ECO:0000256" key="3">
    <source>
        <dbReference type="SAM" id="MobiDB-lite"/>
    </source>
</evidence>
<dbReference type="InterPro" id="IPR036427">
    <property type="entry name" value="Bromodomain-like_sf"/>
</dbReference>
<feature type="compositionally biased region" description="Low complexity" evidence="3">
    <location>
        <begin position="741"/>
        <end position="750"/>
    </location>
</feature>
<feature type="compositionally biased region" description="Polar residues" evidence="3">
    <location>
        <begin position="200"/>
        <end position="212"/>
    </location>
</feature>
<feature type="compositionally biased region" description="Basic residues" evidence="3">
    <location>
        <begin position="367"/>
        <end position="386"/>
    </location>
</feature>
<evidence type="ECO:0000313" key="6">
    <source>
        <dbReference type="Proteomes" id="UP000298390"/>
    </source>
</evidence>
<feature type="compositionally biased region" description="Pro residues" evidence="3">
    <location>
        <begin position="312"/>
        <end position="324"/>
    </location>
</feature>
<dbReference type="PRINTS" id="PR00503">
    <property type="entry name" value="BROMODOMAIN"/>
</dbReference>
<protein>
    <recommendedName>
        <fullName evidence="4">Bromo domain-containing protein</fullName>
    </recommendedName>
</protein>
<dbReference type="GO" id="GO:0005634">
    <property type="term" value="C:nucleus"/>
    <property type="evidence" value="ECO:0007669"/>
    <property type="project" value="TreeGrafter"/>
</dbReference>
<evidence type="ECO:0000256" key="2">
    <source>
        <dbReference type="PROSITE-ProRule" id="PRU00035"/>
    </source>
</evidence>
<feature type="compositionally biased region" description="Pro residues" evidence="3">
    <location>
        <begin position="751"/>
        <end position="763"/>
    </location>
</feature>
<feature type="compositionally biased region" description="Low complexity" evidence="3">
    <location>
        <begin position="344"/>
        <end position="366"/>
    </location>
</feature>
<dbReference type="GO" id="GO:0006325">
    <property type="term" value="P:chromatin organization"/>
    <property type="evidence" value="ECO:0007669"/>
    <property type="project" value="UniProtKB-ARBA"/>
</dbReference>
<dbReference type="InterPro" id="IPR001487">
    <property type="entry name" value="Bromodomain"/>
</dbReference>
<dbReference type="Proteomes" id="UP000298390">
    <property type="component" value="Unassembled WGS sequence"/>
</dbReference>
<gene>
    <name evidence="5" type="ORF">EVJ58_g9910</name>
</gene>
<reference evidence="5 6" key="1">
    <citation type="submission" date="2019-01" db="EMBL/GenBank/DDBJ databases">
        <title>Genome sequencing of the rare red list fungi Fomitopsis rosea.</title>
        <authorList>
            <person name="Buettner E."/>
            <person name="Kellner H."/>
        </authorList>
    </citation>
    <scope>NUCLEOTIDE SEQUENCE [LARGE SCALE GENOMIC DNA]</scope>
    <source>
        <strain evidence="5 6">DSM 105464</strain>
    </source>
</reference>
<dbReference type="GO" id="GO:0006357">
    <property type="term" value="P:regulation of transcription by RNA polymerase II"/>
    <property type="evidence" value="ECO:0007669"/>
    <property type="project" value="TreeGrafter"/>
</dbReference>
<dbReference type="Gene3D" id="1.20.920.10">
    <property type="entry name" value="Bromodomain-like"/>
    <property type="match status" value="1"/>
</dbReference>
<dbReference type="SMART" id="SM00297">
    <property type="entry name" value="BROMO"/>
    <property type="match status" value="1"/>
</dbReference>
<dbReference type="AlphaFoldDB" id="A0A4Y9XU11"/>
<organism evidence="5 6">
    <name type="scientific">Rhodofomes roseus</name>
    <dbReference type="NCBI Taxonomy" id="34475"/>
    <lineage>
        <taxon>Eukaryota</taxon>
        <taxon>Fungi</taxon>
        <taxon>Dikarya</taxon>
        <taxon>Basidiomycota</taxon>
        <taxon>Agaricomycotina</taxon>
        <taxon>Agaricomycetes</taxon>
        <taxon>Polyporales</taxon>
        <taxon>Rhodofomes</taxon>
    </lineage>
</organism>
<name>A0A4Y9XU11_9APHY</name>
<dbReference type="SUPFAM" id="SSF47370">
    <property type="entry name" value="Bromodomain"/>
    <property type="match status" value="1"/>
</dbReference>
<dbReference type="PROSITE" id="PS50014">
    <property type="entry name" value="BROMODOMAIN_2"/>
    <property type="match status" value="1"/>
</dbReference>
<dbReference type="PANTHER" id="PTHR22881">
    <property type="entry name" value="BROMODOMAIN CONTAINING PROTEIN"/>
    <property type="match status" value="1"/>
</dbReference>